<keyword evidence="6 7" id="KW-0539">Nucleus</keyword>
<proteinExistence type="inferred from homology"/>
<dbReference type="Proteomes" id="UP001194580">
    <property type="component" value="Unassembled WGS sequence"/>
</dbReference>
<feature type="compositionally biased region" description="Polar residues" evidence="8">
    <location>
        <begin position="535"/>
        <end position="546"/>
    </location>
</feature>
<feature type="compositionally biased region" description="Low complexity" evidence="8">
    <location>
        <begin position="410"/>
        <end position="425"/>
    </location>
</feature>
<feature type="compositionally biased region" description="Polar residues" evidence="8">
    <location>
        <begin position="449"/>
        <end position="460"/>
    </location>
</feature>
<comment type="caution">
    <text evidence="9">The sequence shown here is derived from an EMBL/GenBank/DDBJ whole genome shotgun (WGS) entry which is preliminary data.</text>
</comment>
<evidence type="ECO:0000313" key="9">
    <source>
        <dbReference type="EMBL" id="KAG0279356.1"/>
    </source>
</evidence>
<feature type="compositionally biased region" description="Low complexity" evidence="8">
    <location>
        <begin position="11"/>
        <end position="38"/>
    </location>
</feature>
<dbReference type="GO" id="GO:0003677">
    <property type="term" value="F:DNA binding"/>
    <property type="evidence" value="ECO:0007669"/>
    <property type="project" value="UniProtKB-KW"/>
</dbReference>
<keyword evidence="10" id="KW-1185">Reference proteome</keyword>
<evidence type="ECO:0000256" key="4">
    <source>
        <dbReference type="ARBA" id="ARBA00023159"/>
    </source>
</evidence>
<dbReference type="PROSITE" id="PS00686">
    <property type="entry name" value="NFYA_HAP2_1"/>
    <property type="match status" value="1"/>
</dbReference>
<feature type="region of interest" description="Disordered" evidence="8">
    <location>
        <begin position="353"/>
        <end position="394"/>
    </location>
</feature>
<evidence type="ECO:0000256" key="5">
    <source>
        <dbReference type="ARBA" id="ARBA00023163"/>
    </source>
</evidence>
<evidence type="ECO:0000256" key="3">
    <source>
        <dbReference type="ARBA" id="ARBA00023125"/>
    </source>
</evidence>
<keyword evidence="5 7" id="KW-0804">Transcription</keyword>
<feature type="region of interest" description="Disordered" evidence="8">
    <location>
        <begin position="205"/>
        <end position="266"/>
    </location>
</feature>
<feature type="compositionally biased region" description="Pro residues" evidence="8">
    <location>
        <begin position="234"/>
        <end position="243"/>
    </location>
</feature>
<feature type="compositionally biased region" description="Basic and acidic residues" evidence="8">
    <location>
        <begin position="353"/>
        <end position="362"/>
    </location>
</feature>
<dbReference type="SMART" id="SM00521">
    <property type="entry name" value="CBF"/>
    <property type="match status" value="1"/>
</dbReference>
<feature type="compositionally biased region" description="Low complexity" evidence="8">
    <location>
        <begin position="461"/>
        <end position="480"/>
    </location>
</feature>
<feature type="compositionally biased region" description="Acidic residues" evidence="8">
    <location>
        <begin position="517"/>
        <end position="526"/>
    </location>
</feature>
<organism evidence="9 10">
    <name type="scientific">Linnemannia exigua</name>
    <dbReference type="NCBI Taxonomy" id="604196"/>
    <lineage>
        <taxon>Eukaryota</taxon>
        <taxon>Fungi</taxon>
        <taxon>Fungi incertae sedis</taxon>
        <taxon>Mucoromycota</taxon>
        <taxon>Mortierellomycotina</taxon>
        <taxon>Mortierellomycetes</taxon>
        <taxon>Mortierellales</taxon>
        <taxon>Mortierellaceae</taxon>
        <taxon>Linnemannia</taxon>
    </lineage>
</organism>
<reference evidence="9" key="1">
    <citation type="journal article" date="2020" name="Fungal Divers.">
        <title>Resolving the Mortierellaceae phylogeny through synthesis of multi-gene phylogenetics and phylogenomics.</title>
        <authorList>
            <person name="Vandepol N."/>
            <person name="Liber J."/>
            <person name="Desiro A."/>
            <person name="Na H."/>
            <person name="Kennedy M."/>
            <person name="Barry K."/>
            <person name="Grigoriev I.V."/>
            <person name="Miller A.N."/>
            <person name="O'Donnell K."/>
            <person name="Stajich J.E."/>
            <person name="Bonito G."/>
        </authorList>
    </citation>
    <scope>NUCLEOTIDE SEQUENCE</scope>
    <source>
        <strain evidence="9">NRRL 28262</strain>
    </source>
</reference>
<feature type="region of interest" description="Disordered" evidence="8">
    <location>
        <begin position="406"/>
        <end position="428"/>
    </location>
</feature>
<gene>
    <name evidence="9" type="primary">HAP2_2</name>
    <name evidence="9" type="ORF">BGZ95_001482</name>
</gene>
<dbReference type="GO" id="GO:0003700">
    <property type="term" value="F:DNA-binding transcription factor activity"/>
    <property type="evidence" value="ECO:0007669"/>
    <property type="project" value="UniProtKB-UniRule"/>
</dbReference>
<dbReference type="InterPro" id="IPR001289">
    <property type="entry name" value="NFYA"/>
</dbReference>
<feature type="region of interest" description="Disordered" evidence="8">
    <location>
        <begin position="1"/>
        <end position="102"/>
    </location>
</feature>
<comment type="subunit">
    <text evidence="7">Heterotrimer.</text>
</comment>
<sequence length="546" mass="58386">MLRGGRYSDFQQQSYSMSQGMMPPQSPTRSSSPHSQGRSSRDYGNPLSHSQQSYHQLQGPPYPPEMHHQHHPHLPLPPNPSSGDRSAVPGQQSGGGDEEPLYVNAKQYHRILKRRAARAKLEEMNRMAKIRKPYLHESRHKHAMRRPRGPGGRFLTSHEIAELDRLQALFEAQGGVGPVGGDMHLANTHYTPEQQQQFLTQQILMQRQQGAQQQQHHPGPHQPAFHDQRHHPYPPRTTQPPPHQQQHSQIPLPLQHHLPTAPGVADTMYNQQQPSVLQQFHRGDEFQQQQQQQHPGVMLPSQQNNQFNQAFEAPTLLASTQTGLSPLAEASGGPSVPPMEWLGPVDDIAAGRAVDHASHERSQSLSSTDSVSGSTTAFSSTGATAATSTTGSVAPSQYSVMTTVPNVDESTSSSSSAQGSNLSAAMTTGQHTLHHPAGAALVGSTLNSSSLITPTTSEHNTPAAATPPVTTTPSPAAAGAGQESGSTAVPSTLPGAASQPSDLTAQNSTTAMTATEEAGDEVDAEENGQAPEDNGNGSLLTPTGDD</sequence>
<comment type="function">
    <text evidence="7">Component of the sequence-specific heterotrimeric transcription factor (NF-Y) which specifically recognizes a 5'-CCAAT-3' box motif found in the promoters of its target genes.</text>
</comment>
<evidence type="ECO:0000256" key="8">
    <source>
        <dbReference type="SAM" id="MobiDB-lite"/>
    </source>
</evidence>
<keyword evidence="2 7" id="KW-0805">Transcription regulation</keyword>
<dbReference type="InterPro" id="IPR018362">
    <property type="entry name" value="CCAAT-binding_factor_CS"/>
</dbReference>
<name>A0AAD4DIY6_9FUNG</name>
<feature type="compositionally biased region" description="Polar residues" evidence="8">
    <location>
        <begin position="498"/>
        <end position="513"/>
    </location>
</feature>
<protein>
    <recommendedName>
        <fullName evidence="7">Transcriptional activator HAP2</fullName>
    </recommendedName>
</protein>
<feature type="compositionally biased region" description="Low complexity" evidence="8">
    <location>
        <begin position="244"/>
        <end position="260"/>
    </location>
</feature>
<keyword evidence="4" id="KW-0010">Activator</keyword>
<dbReference type="Pfam" id="PF02045">
    <property type="entry name" value="CBFB_NFYA"/>
    <property type="match status" value="1"/>
</dbReference>
<accession>A0AAD4DIY6</accession>
<evidence type="ECO:0000256" key="1">
    <source>
        <dbReference type="ARBA" id="ARBA00004123"/>
    </source>
</evidence>
<dbReference type="AlphaFoldDB" id="A0AAD4DIY6"/>
<feature type="compositionally biased region" description="Low complexity" evidence="8">
    <location>
        <begin position="47"/>
        <end position="58"/>
    </location>
</feature>
<evidence type="ECO:0000256" key="7">
    <source>
        <dbReference type="RuleBase" id="RU367155"/>
    </source>
</evidence>
<dbReference type="Gene3D" id="6.10.250.2430">
    <property type="match status" value="1"/>
</dbReference>
<dbReference type="PANTHER" id="PTHR12632">
    <property type="entry name" value="TRANSCRIPTION FACTOR NF-Y ALPHA-RELATED"/>
    <property type="match status" value="1"/>
</dbReference>
<dbReference type="PROSITE" id="PS51152">
    <property type="entry name" value="NFYA_HAP2_2"/>
    <property type="match status" value="1"/>
</dbReference>
<feature type="compositionally biased region" description="Low complexity" evidence="8">
    <location>
        <begin position="363"/>
        <end position="394"/>
    </location>
</feature>
<comment type="similarity">
    <text evidence="7">Belongs to the NFYA/HAP2 subunit family.</text>
</comment>
<dbReference type="PRINTS" id="PR00616">
    <property type="entry name" value="CCAATSUBUNTB"/>
</dbReference>
<evidence type="ECO:0000256" key="6">
    <source>
        <dbReference type="ARBA" id="ARBA00023242"/>
    </source>
</evidence>
<evidence type="ECO:0000256" key="2">
    <source>
        <dbReference type="ARBA" id="ARBA00023015"/>
    </source>
</evidence>
<feature type="region of interest" description="Disordered" evidence="8">
    <location>
        <begin position="449"/>
        <end position="546"/>
    </location>
</feature>
<dbReference type="GO" id="GO:0016602">
    <property type="term" value="C:CCAAT-binding factor complex"/>
    <property type="evidence" value="ECO:0007669"/>
    <property type="project" value="InterPro"/>
</dbReference>
<evidence type="ECO:0000313" key="10">
    <source>
        <dbReference type="Proteomes" id="UP001194580"/>
    </source>
</evidence>
<keyword evidence="3 7" id="KW-0238">DNA-binding</keyword>
<dbReference type="EMBL" id="JAAAIL010000130">
    <property type="protein sequence ID" value="KAG0279356.1"/>
    <property type="molecule type" value="Genomic_DNA"/>
</dbReference>
<comment type="subcellular location">
    <subcellularLocation>
        <location evidence="1 7">Nucleus</location>
    </subcellularLocation>
</comment>
<feature type="compositionally biased region" description="Low complexity" evidence="8">
    <location>
        <begin position="205"/>
        <end position="217"/>
    </location>
</feature>